<dbReference type="STRING" id="263852.SAMN02745116_00715"/>
<sequence>MNAKEVVARLKEELRLPNFVGNVQEKEYSEEDYQQVKKDLLKYYEDYVGNLEGYFPGTDMIENKD</sequence>
<dbReference type="AlphaFoldDB" id="A0A1T4LLN3"/>
<accession>A0A1T4LLN3</accession>
<dbReference type="OrthoDB" id="2224388at2"/>
<proteinExistence type="predicted"/>
<evidence type="ECO:0000313" key="1">
    <source>
        <dbReference type="EMBL" id="SJZ55643.1"/>
    </source>
</evidence>
<dbReference type="Proteomes" id="UP000190328">
    <property type="component" value="Unassembled WGS sequence"/>
</dbReference>
<dbReference type="EMBL" id="FUXI01000006">
    <property type="protein sequence ID" value="SJZ55643.1"/>
    <property type="molecule type" value="Genomic_DNA"/>
</dbReference>
<reference evidence="1 2" key="1">
    <citation type="submission" date="2017-02" db="EMBL/GenBank/DDBJ databases">
        <authorList>
            <person name="Peterson S.W."/>
        </authorList>
    </citation>
    <scope>NUCLEOTIDE SEQUENCE [LARGE SCALE GENOMIC DNA]</scope>
    <source>
        <strain evidence="1 2">ATCC BAA-1030</strain>
    </source>
</reference>
<name>A0A1T4LLN3_9ENTE</name>
<keyword evidence="2" id="KW-1185">Reference proteome</keyword>
<evidence type="ECO:0000313" key="2">
    <source>
        <dbReference type="Proteomes" id="UP000190328"/>
    </source>
</evidence>
<protein>
    <submittedName>
        <fullName evidence="1">Uncharacterized protein</fullName>
    </submittedName>
</protein>
<gene>
    <name evidence="1" type="ORF">SAMN02745116_00715</name>
</gene>
<organism evidence="1 2">
    <name type="scientific">Pilibacter termitis</name>
    <dbReference type="NCBI Taxonomy" id="263852"/>
    <lineage>
        <taxon>Bacteria</taxon>
        <taxon>Bacillati</taxon>
        <taxon>Bacillota</taxon>
        <taxon>Bacilli</taxon>
        <taxon>Lactobacillales</taxon>
        <taxon>Enterococcaceae</taxon>
        <taxon>Pilibacter</taxon>
    </lineage>
</organism>
<dbReference type="RefSeq" id="WP_078806670.1">
    <property type="nucleotide sequence ID" value="NZ_FUXI01000006.1"/>
</dbReference>